<evidence type="ECO:0000259" key="2">
    <source>
        <dbReference type="Pfam" id="PF21666"/>
    </source>
</evidence>
<dbReference type="AlphaFoldDB" id="A0A6H0XZG6"/>
<dbReference type="Pfam" id="PF14033">
    <property type="entry name" value="DUF4246"/>
    <property type="match status" value="1"/>
</dbReference>
<evidence type="ECO:0000313" key="3">
    <source>
        <dbReference type="EMBL" id="QIX00076.1"/>
    </source>
</evidence>
<evidence type="ECO:0000313" key="4">
    <source>
        <dbReference type="Proteomes" id="UP000503462"/>
    </source>
</evidence>
<accession>A0A6H0XZG6</accession>
<name>A0A6H0XZG6_9PEZI</name>
<dbReference type="InterPro" id="IPR049192">
    <property type="entry name" value="DUF4246_C"/>
</dbReference>
<sequence>MDNSGRGKLLQVPGFNDIPLTHELPTAARFAHGINDYAQEIAITARELAMTAVINAITDLPEWVDHILDNDEAPIAAWNAQAFEQHKELMSDQAWNWCLAEVKDKAVEHSEKQFVRVLDTGSCVCKTDVLVNETVSMALTEGLRPLWTPPCPVQRQIIVDPQLYPLIYGTSRVLDHDTIQLPRNALAMDDILLSTSQTMQAEDHSPFELLDEDTITELIEARADERRKGLSTYTRLYDLEPDQYLWSSKYQCLPCDATFTGNDTKVKVTSYVNNLHPSKRGVYKALEELISSSVKLWNECLIHGNAEAHDGSQTGRYPLRIVTFGVQWIDRLPTWARAYMKSHKDMLSRYLDIKSRVVQREIAEGPYSSALTNDDWRMGEYAYMEGVPPAPDPSEETWNLVEGYLGRSIDPAATPEELLERWLEAEADRRRHWIHPETATTFSYEEWKTSCNVDKAIVNMIAQKLRYPPVSWIRGKPTHSRYELHLEDAFRAQGIQIIVKAESIALQPGAEYTGAWQLEGRRNEHIVGVACLMYDVVNANSVISFEQETALNHEKYRFRGSTQYRCTQDDPAAYHYDTLGAYRELDALAQVLGLDSASTLDCFERDENDSMPVQRIGTIKMPQGRLIAFPNVLEYKIQASLIESSSTGHARYVLLYLVDPNYRICSTSNVPPQQCEWWAQSIAALLLKRLPQELVDRVLSYYDYPVSADQAQQHRRGMQKEAMWLEFARHAAMKSFSFDTSST</sequence>
<dbReference type="Pfam" id="PF21666">
    <property type="entry name" value="DUF4246_N"/>
    <property type="match status" value="1"/>
</dbReference>
<feature type="domain" description="DUF4246" evidence="2">
    <location>
        <begin position="12"/>
        <end position="71"/>
    </location>
</feature>
<dbReference type="InterPro" id="IPR025340">
    <property type="entry name" value="DUF4246"/>
</dbReference>
<dbReference type="EMBL" id="CP051142">
    <property type="protein sequence ID" value="QIX00076.1"/>
    <property type="molecule type" value="Genomic_DNA"/>
</dbReference>
<reference evidence="3 4" key="1">
    <citation type="journal article" date="2016" name="Sci. Rep.">
        <title>Peltaster fructicola genome reveals evolution from an invasive phytopathogen to an ectophytic parasite.</title>
        <authorList>
            <person name="Xu C."/>
            <person name="Chen H."/>
            <person name="Gleason M.L."/>
            <person name="Xu J.R."/>
            <person name="Liu H."/>
            <person name="Zhang R."/>
            <person name="Sun G."/>
        </authorList>
    </citation>
    <scope>NUCLEOTIDE SEQUENCE [LARGE SCALE GENOMIC DNA]</scope>
    <source>
        <strain evidence="3 4">LNHT1506</strain>
    </source>
</reference>
<feature type="domain" description="DUF4246" evidence="1">
    <location>
        <begin position="93"/>
        <end position="680"/>
    </location>
</feature>
<evidence type="ECO:0000259" key="1">
    <source>
        <dbReference type="Pfam" id="PF14033"/>
    </source>
</evidence>
<dbReference type="PANTHER" id="PTHR33119">
    <property type="entry name" value="IFI3P"/>
    <property type="match status" value="1"/>
</dbReference>
<dbReference type="Proteomes" id="UP000503462">
    <property type="component" value="Chromosome 4"/>
</dbReference>
<proteinExistence type="predicted"/>
<protein>
    <submittedName>
        <fullName evidence="3">Uncharacterized protein</fullName>
    </submittedName>
</protein>
<dbReference type="PANTHER" id="PTHR33119:SF1">
    <property type="entry name" value="FE2OG DIOXYGENASE DOMAIN-CONTAINING PROTEIN"/>
    <property type="match status" value="1"/>
</dbReference>
<keyword evidence="4" id="KW-1185">Reference proteome</keyword>
<dbReference type="OrthoDB" id="415532at2759"/>
<dbReference type="InterPro" id="IPR049207">
    <property type="entry name" value="DUF4246_N"/>
</dbReference>
<organism evidence="3 4">
    <name type="scientific">Peltaster fructicola</name>
    <dbReference type="NCBI Taxonomy" id="286661"/>
    <lineage>
        <taxon>Eukaryota</taxon>
        <taxon>Fungi</taxon>
        <taxon>Dikarya</taxon>
        <taxon>Ascomycota</taxon>
        <taxon>Pezizomycotina</taxon>
        <taxon>Dothideomycetes</taxon>
        <taxon>Dothideomycetes incertae sedis</taxon>
        <taxon>Peltaster</taxon>
    </lineage>
</organism>
<gene>
    <name evidence="3" type="ORF">AMS68_005593</name>
</gene>